<keyword evidence="2" id="KW-0472">Membrane</keyword>
<feature type="region of interest" description="Disordered" evidence="1">
    <location>
        <begin position="1"/>
        <end position="20"/>
    </location>
</feature>
<feature type="region of interest" description="Disordered" evidence="1">
    <location>
        <begin position="329"/>
        <end position="360"/>
    </location>
</feature>
<sequence>MLLPRPRHTRARRTRQTRRTRRTRWSALTGFLVLVGLVVVVPASPAFAAEGIAVTKSASEQVLVGEDVAVTITARNTGTEKEYNLTLRDVLPLGVEYAGPTRPAGMPEPTEYVDSDGRTVLVWENVSDLPVGAAQSVSFAVRPDPDVHPVGSTIENTANAYANAGPRTLPRFDGQGQYVSGATVQATSGPASTTITAITVDKSEDSPEGELLRGIHAHPTTYTLRVTNNSAHADDDVVLVDHLPAELEFLGCGLDDNSATVEYTGAPRLDVSTPDVAGCIEPAGVATVTDPAGLPSGVYTRVEWRLGTLGPGDVVDVVHAAGIPQRANTATFPGGAPTPASLGQGSNLDNNTGAPTRETGSEIGLTNRAVVTADYTGPTAGDTGSAVSDSDQLAVTAEDLAIQKSVSPAVFSQGDVATYTLELQAGEYADTTGIVITDEMPDGLCPLAGPGTNFADGAPAPCDGSAGTAPSLPFTAVQNGDGTFTLTFDAIDIAASGTATVTYQARMLGNYRDTGSDPTVAGDAYTNTVDLTGESTTLASVDAPGGVSTVTVQDGSSASLSSGAPVLDKRIQPNSGPVPHTCSDAPADYEDAADLTAAETTFTQGSRVCFLLSIDFPAGSDTKNPVLVDLLPDNLDYEAGSAVAVTGNDVTTSVDETELTFTLGDAGASGRFVPKGSTFRYRISAVVNGAPAGSPDVTGNLAKLEWVDTDGTVGFLRDQEDFTIPPVPPVSVAKSAARITATPPGAAGPLPDGSTAQQHRIRAGDVVAFTVSVRNDGTAADLTDRPVIGPDAWDRLPVGITCLDVSAISDGGACTDPGDATHPDFAGNGTRSAVRWDLPDATEVAAGAALDLDYRVTYPVTVATNQSYRNDVDVASYATRTNLDALVQHHPADNVDTTVAADDEDVPRAHDDHTLRTPNAGITKANTTSVDDTTQGGNPTGLNYAAVGETVTYTVLATVPANTTVYGGVLTDQLPSGIRIDAVTYEYRPAPTDLWLALPLPGWSTSSPPAQARVDFPDSLDAGVADDQVRMTIEATVLDATANIHPAVRTNTARLASFAEDGSTALGTRSASSSVTVVEPVPAPTKAADDREPVADQVVGYTVTARNVATGSPNQVRPTLYDAVLVDCVPAGLTVQPGSLDPSTGTATTEAVGTNGCDADRTPVVWQVGDLAWRSAAEAAPDGANPWPTLDYAVTTSPAAGGGVSYRNTATLTGTSLDGASADERSYTGTASETITVPGGAVTKSVDEQRVRVGDRAAYEVTADLPADVNFYDASIIDLLPAGIDPATVTLVGSTCTYDDVAAGACATTVSAGDALTPSGQRHGWFLDDVAADPRPRTISVSYTAVVGVVAGNTAGTTLSNSADLRWNQTDTVPAGTTPAPDATFDSATEPDTATVTVSEPDLGITKSVSPADPVPGESFTYTVRVTNASGANVSAAHDVDLTDTVPSGVVVDATSISNGGTLTGGATGGGTIGWVDLGPIAPGGTVVLTYDATLVSPAPSTAQRNTIDITEYTSLDDGGRTYDGPTASATVTPGLPVLEVDKTLLDPAPAYIGEATRWQIEVTNSGPATAYDVDVRDVLPEDWTYDADSARISVAGAPAAADEPDSVTGDPVQTLTWDALGDLATGERIVVVLSATPGADVAPDRVGSGTSHTNEATATAQDLDGAAGSVVTTDSDDASTRIDSADLRMTKTAVGTPVAGAEFSWTLSVANLGSDTAAGPISVSDTVPGIVTGATATGTGWTCTTTAGTDGPPATPTTVDCDRTDATDSLASGSSFPDITLTATVPDDTTAGTTLVNEATVEGHTFDPVAGNDTDDASSDVTVESDFGIDKTLSGALVPGSEATYRLAVTNHGPSVSRGPITVVDTLPTGLTYDSFTGAGWSLSRSGQELTFTWTGDTPVAVGALPTIVITADVDPDLTADVRNVAAVSEPTDPTSGDEEPDSDSVTTTPAPSADLSLEKASVGTFKAGEQGTYRFTVTNSGPSAATGPLRLTDTLPSDVGYVSAVGDGWACTASGQDVTCTRTAGLAFDGETTFDVTVDLDEGLTGDVTNEATVSSPTTDPAPVDNTDGDDSGITVESDLSIVKTLTTDPVVAGENASFTLQVRNQGPATSPGTITVTDTLPSGLGHVSATGTGWDCSAADGVVTCDRDAALGADSAAPAITLVARVDSGIGSTTLQNTATVDGPATDPVATNDTSRIDVPVTEDTEISVAKTTTGADPVRAGENATFRLVVSNTGSSDARSVRVTDTLPSGMTLVSVGGTGWTCSDNVCSRDRIVAGTAAPALTVVATVAAGTPHGSTLTNRAAVSTTTPGDTDAGNTASADVDVVADADLAINKVHGSGAAVAGESTTFLLEVSNEGPSDAVGPITVVDTLPAGLSYLSASAPWSCSEGDVNPQRVTCTVPGGLVSGADAPDLRIQVMVAADADTGTVTNSATVGSPTADTTPGNDTDTADLAVAQEADLSIVKDHTGPVKVGEELSFTLDVANDGPSEARSVTVTDDLPTGLRFVSAVGTDWTCDQVDGTVTCDLAGPLGPMASAPTITLTVEVLPAAYPAVDNVAVVDAATPEADEEDNSSSDTVTVPALVDLALTKTLTGDLVVGEEGSYLLEVTNDGPTPAPGPITVTDDLPEGLTYVAAEGADWTCSSSAGLVTCERTEPLGVGESTVVELTVAVQPSAYPTVENSATVTSDSEETDGPGDLDNTGSAAAGVTPTVVLDIEKDAVNLTGDRVTYRITVLNEGPSATVKPVTVVDDLPDGLRLVRVGGKGWSCAETPRKATCTLAASLAAGEDSSITLVADITAAPGTEVVNVATVKGGGGGSSPAVDDAAITSPAAPQGAGTGGTGVLPNNGGPLWYLGLSALLLIALGLGLTRHARRTTG</sequence>
<feature type="compositionally biased region" description="Polar residues" evidence="1">
    <location>
        <begin position="2050"/>
        <end position="2061"/>
    </location>
</feature>
<feature type="domain" description="DUF11" evidence="3">
    <location>
        <begin position="2588"/>
        <end position="2696"/>
    </location>
</feature>
<feature type="region of interest" description="Disordered" evidence="1">
    <location>
        <begin position="2682"/>
        <end position="2708"/>
    </location>
</feature>
<feature type="domain" description="DUF11" evidence="3">
    <location>
        <begin position="52"/>
        <end position="162"/>
    </location>
</feature>
<dbReference type="Gene3D" id="2.60.40.10">
    <property type="entry name" value="Immunoglobulins"/>
    <property type="match status" value="2"/>
</dbReference>
<feature type="region of interest" description="Disordered" evidence="1">
    <location>
        <begin position="1928"/>
        <end position="1956"/>
    </location>
</feature>
<feature type="region of interest" description="Disordered" evidence="1">
    <location>
        <begin position="2050"/>
        <end position="2074"/>
    </location>
</feature>
<feature type="domain" description="DUF11" evidence="3">
    <location>
        <begin position="1539"/>
        <end position="1665"/>
    </location>
</feature>
<dbReference type="EMBL" id="JACYXZ010000001">
    <property type="protein sequence ID" value="MBD8869170.1"/>
    <property type="molecule type" value="Genomic_DNA"/>
</dbReference>
<feature type="domain" description="DUF11" evidence="3">
    <location>
        <begin position="2210"/>
        <end position="2324"/>
    </location>
</feature>
<protein>
    <submittedName>
        <fullName evidence="4">DUF11 domain-containing protein</fullName>
    </submittedName>
</protein>
<keyword evidence="2" id="KW-0812">Transmembrane</keyword>
<dbReference type="RefSeq" id="WP_192141398.1">
    <property type="nucleotide sequence ID" value="NZ_JACYXZ010000001.1"/>
</dbReference>
<dbReference type="InterPro" id="IPR051172">
    <property type="entry name" value="Chlamydia_OmcB"/>
</dbReference>
<dbReference type="GO" id="GO:0005975">
    <property type="term" value="P:carbohydrate metabolic process"/>
    <property type="evidence" value="ECO:0007669"/>
    <property type="project" value="UniProtKB-ARBA"/>
</dbReference>
<feature type="compositionally biased region" description="Polar residues" evidence="1">
    <location>
        <begin position="341"/>
        <end position="354"/>
    </location>
</feature>
<feature type="domain" description="DUF11" evidence="3">
    <location>
        <begin position="2725"/>
        <end position="2816"/>
    </location>
</feature>
<feature type="domain" description="DUF11" evidence="3">
    <location>
        <begin position="1687"/>
        <end position="1819"/>
    </location>
</feature>
<feature type="domain" description="DUF11" evidence="3">
    <location>
        <begin position="1827"/>
        <end position="1939"/>
    </location>
</feature>
<feature type="region of interest" description="Disordered" evidence="1">
    <location>
        <begin position="907"/>
        <end position="938"/>
    </location>
</feature>
<name>A0A927K7M6_9ACTN</name>
<dbReference type="Gene3D" id="2.60.40.740">
    <property type="match status" value="3"/>
</dbReference>
<reference evidence="4" key="1">
    <citation type="submission" date="2020-09" db="EMBL/GenBank/DDBJ databases">
        <title>Nocardioides sp. strain MJB4 16S ribosomal RNA gene Genome sequencing and assembly.</title>
        <authorList>
            <person name="Kim I."/>
        </authorList>
    </citation>
    <scope>NUCLEOTIDE SEQUENCE</scope>
    <source>
        <strain evidence="4">MJB4</strain>
    </source>
</reference>
<dbReference type="Proteomes" id="UP000616839">
    <property type="component" value="Unassembled WGS sequence"/>
</dbReference>
<dbReference type="InterPro" id="IPR013783">
    <property type="entry name" value="Ig-like_fold"/>
</dbReference>
<dbReference type="Pfam" id="PF01345">
    <property type="entry name" value="DUF11"/>
    <property type="match status" value="12"/>
</dbReference>
<evidence type="ECO:0000256" key="2">
    <source>
        <dbReference type="SAM" id="Phobius"/>
    </source>
</evidence>
<feature type="compositionally biased region" description="Polar residues" evidence="1">
    <location>
        <begin position="924"/>
        <end position="938"/>
    </location>
</feature>
<feature type="domain" description="DUF11" evidence="3">
    <location>
        <begin position="2333"/>
        <end position="2455"/>
    </location>
</feature>
<accession>A0A927K7M6</accession>
<dbReference type="PANTHER" id="PTHR34819:SF3">
    <property type="entry name" value="CELL SURFACE PROTEIN"/>
    <property type="match status" value="1"/>
</dbReference>
<dbReference type="InterPro" id="IPR001434">
    <property type="entry name" value="OmcB-like_DUF11"/>
</dbReference>
<feature type="domain" description="DUF11" evidence="3">
    <location>
        <begin position="1402"/>
        <end position="1514"/>
    </location>
</feature>
<dbReference type="PANTHER" id="PTHR34819">
    <property type="entry name" value="LARGE CYSTEINE-RICH PERIPLASMIC PROTEIN OMCB"/>
    <property type="match status" value="1"/>
</dbReference>
<feature type="domain" description="DUF11" evidence="3">
    <location>
        <begin position="2463"/>
        <end position="2581"/>
    </location>
</feature>
<evidence type="ECO:0000256" key="1">
    <source>
        <dbReference type="SAM" id="MobiDB-lite"/>
    </source>
</evidence>
<keyword evidence="5" id="KW-1185">Reference proteome</keyword>
<evidence type="ECO:0000313" key="4">
    <source>
        <dbReference type="EMBL" id="MBD8869170.1"/>
    </source>
</evidence>
<proteinExistence type="predicted"/>
<feature type="region of interest" description="Disordered" evidence="1">
    <location>
        <begin position="556"/>
        <end position="578"/>
    </location>
</feature>
<gene>
    <name evidence="4" type="ORF">IE331_05990</name>
</gene>
<keyword evidence="2" id="KW-1133">Transmembrane helix</keyword>
<organism evidence="4 5">
    <name type="scientific">Nocardioides donggukensis</name>
    <dbReference type="NCBI Taxonomy" id="2774019"/>
    <lineage>
        <taxon>Bacteria</taxon>
        <taxon>Bacillati</taxon>
        <taxon>Actinomycetota</taxon>
        <taxon>Actinomycetes</taxon>
        <taxon>Propionibacteriales</taxon>
        <taxon>Nocardioidaceae</taxon>
        <taxon>Nocardioides</taxon>
    </lineage>
</organism>
<evidence type="ECO:0000259" key="3">
    <source>
        <dbReference type="Pfam" id="PF01345"/>
    </source>
</evidence>
<feature type="domain" description="DUF11" evidence="3">
    <location>
        <begin position="1956"/>
        <end position="2070"/>
    </location>
</feature>
<feature type="region of interest" description="Disordered" evidence="1">
    <location>
        <begin position="2822"/>
        <end position="2844"/>
    </location>
</feature>
<dbReference type="NCBIfam" id="TIGR01451">
    <property type="entry name" value="B_ant_repeat"/>
    <property type="match status" value="9"/>
</dbReference>
<evidence type="ECO:0000313" key="5">
    <source>
        <dbReference type="Proteomes" id="UP000616839"/>
    </source>
</evidence>
<feature type="transmembrane region" description="Helical" evidence="2">
    <location>
        <begin position="2854"/>
        <end position="2872"/>
    </location>
</feature>
<dbReference type="InterPro" id="IPR047589">
    <property type="entry name" value="DUF11_rpt"/>
</dbReference>
<feature type="domain" description="DUF11" evidence="3">
    <location>
        <begin position="2081"/>
        <end position="2201"/>
    </location>
</feature>
<comment type="caution">
    <text evidence="4">The sequence shown here is derived from an EMBL/GenBank/DDBJ whole genome shotgun (WGS) entry which is preliminary data.</text>
</comment>